<organism evidence="1">
    <name type="scientific">Marseillevirus LCMAC201</name>
    <dbReference type="NCBI Taxonomy" id="2506605"/>
    <lineage>
        <taxon>Viruses</taxon>
        <taxon>Varidnaviria</taxon>
        <taxon>Bamfordvirae</taxon>
        <taxon>Nucleocytoviricota</taxon>
        <taxon>Megaviricetes</taxon>
        <taxon>Pimascovirales</taxon>
        <taxon>Pimascovirales incertae sedis</taxon>
        <taxon>Marseilleviridae</taxon>
    </lineage>
</organism>
<protein>
    <submittedName>
        <fullName evidence="1">Uncharacterized protein</fullName>
    </submittedName>
</protein>
<gene>
    <name evidence="1" type="ORF">LCMAC201_00920</name>
</gene>
<sequence length="112" mass="13084">MTDVENVSFILNNGRCFVKIEDMPIDYIHNQEIQEQLRIALEVHYNESLCELKNDPVLCKKQDVVIEEIEHISNAKMMIKLLTNEEIVEIGEDTPKMVSDKCTVYYKVVAFY</sequence>
<name>A0A481YVZ3_9VIRU</name>
<accession>A0A481YVZ3</accession>
<reference evidence="1" key="1">
    <citation type="journal article" date="2019" name="MBio">
        <title>Virus Genomes from Deep Sea Sediments Expand the Ocean Megavirome and Support Independent Origins of Viral Gigantism.</title>
        <authorList>
            <person name="Backstrom D."/>
            <person name="Yutin N."/>
            <person name="Jorgensen S.L."/>
            <person name="Dharamshi J."/>
            <person name="Homa F."/>
            <person name="Zaremba-Niedwiedzka K."/>
            <person name="Spang A."/>
            <person name="Wolf Y.I."/>
            <person name="Koonin E.V."/>
            <person name="Ettema T.J."/>
        </authorList>
    </citation>
    <scope>NUCLEOTIDE SEQUENCE</scope>
</reference>
<proteinExistence type="predicted"/>
<dbReference type="EMBL" id="MK500345">
    <property type="protein sequence ID" value="QBK87190.1"/>
    <property type="molecule type" value="Genomic_DNA"/>
</dbReference>
<evidence type="ECO:0000313" key="1">
    <source>
        <dbReference type="EMBL" id="QBK87190.1"/>
    </source>
</evidence>